<reference evidence="2 4" key="2">
    <citation type="submission" date="2023-02" db="EMBL/GenBank/DDBJ databases">
        <title>Results of the 2020 Genomic Proficiency Test for the network of European Union Reference Laboratory for Antimicrobial Resistance assessing whole genome sequencing capacities.</title>
        <authorList>
            <person name="Hoffmann M."/>
            <person name="Luo Y."/>
            <person name="Sorensen L.H."/>
            <person name="Pedersen S.K."/>
            <person name="Hendriksen R.S."/>
        </authorList>
    </citation>
    <scope>NUCLEOTIDE SEQUENCE [LARGE SCALE GENOMIC DNA]</scope>
    <source>
        <strain evidence="2 4">GENOMIC22-006</strain>
    </source>
</reference>
<evidence type="ECO:0000313" key="2">
    <source>
        <dbReference type="EMBL" id="WEH23289.1"/>
    </source>
</evidence>
<dbReference type="EMBL" id="CP119159">
    <property type="protein sequence ID" value="WEH23289.1"/>
    <property type="molecule type" value="Genomic_DNA"/>
</dbReference>
<proteinExistence type="predicted"/>
<protein>
    <submittedName>
        <fullName evidence="1">Uncharacterized protein</fullName>
    </submittedName>
</protein>
<organism evidence="1 3">
    <name type="scientific">Enterococcus faecalis</name>
    <name type="common">Streptococcus faecalis</name>
    <dbReference type="NCBI Taxonomy" id="1351"/>
    <lineage>
        <taxon>Bacteria</taxon>
        <taxon>Bacillati</taxon>
        <taxon>Bacillota</taxon>
        <taxon>Bacilli</taxon>
        <taxon>Lactobacillales</taxon>
        <taxon>Enterococcaceae</taxon>
        <taxon>Enterococcus</taxon>
    </lineage>
</organism>
<dbReference type="EMBL" id="CP060804">
    <property type="protein sequence ID" value="QNP37223.1"/>
    <property type="molecule type" value="Genomic_DNA"/>
</dbReference>
<evidence type="ECO:0000313" key="1">
    <source>
        <dbReference type="EMBL" id="QNP37223.1"/>
    </source>
</evidence>
<dbReference type="Proteomes" id="UP001221642">
    <property type="component" value="Chromosome"/>
</dbReference>
<gene>
    <name evidence="1" type="ORF">H9Q64_12220</name>
    <name evidence="2" type="ORF">P0D81_04495</name>
</gene>
<sequence>MLTEESIKIMLDGFFRKYEIIFEYAIPINEGGKRVMLISGIGAKGRFEMKMGEDCVLWCKTLKGEWRSIDEYRFVGNEESEEEQ</sequence>
<name>A0A7H0FMF7_ENTFL</name>
<accession>A0A7H0FMF7</accession>
<evidence type="ECO:0000313" key="3">
    <source>
        <dbReference type="Proteomes" id="UP000516122"/>
    </source>
</evidence>
<evidence type="ECO:0000313" key="4">
    <source>
        <dbReference type="Proteomes" id="UP001221642"/>
    </source>
</evidence>
<dbReference type="RefSeq" id="WP_002380705.1">
    <property type="nucleotide sequence ID" value="NZ_CABGHM010000001.1"/>
</dbReference>
<reference evidence="1 3" key="1">
    <citation type="submission" date="2020-08" db="EMBL/GenBank/DDBJ databases">
        <title>Enterococcus faecalis SF28073 genome assembly.</title>
        <authorList>
            <person name="Duerkop B.A."/>
            <person name="Johnson C.N."/>
        </authorList>
    </citation>
    <scope>NUCLEOTIDE SEQUENCE [LARGE SCALE GENOMIC DNA]</scope>
    <source>
        <strain evidence="1 3">SF28073</strain>
    </source>
</reference>
<dbReference type="Proteomes" id="UP000516122">
    <property type="component" value="Chromosome"/>
</dbReference>
<dbReference type="AlphaFoldDB" id="A0A7H0FMF7"/>